<dbReference type="GeneID" id="65917807"/>
<dbReference type="GO" id="GO:0003700">
    <property type="term" value="F:DNA-binding transcription factor activity"/>
    <property type="evidence" value="ECO:0007669"/>
    <property type="project" value="InterPro"/>
</dbReference>
<dbReference type="Gene3D" id="1.10.10.10">
    <property type="entry name" value="Winged helix-like DNA-binding domain superfamily/Winged helix DNA-binding domain"/>
    <property type="match status" value="1"/>
</dbReference>
<evidence type="ECO:0000259" key="4">
    <source>
        <dbReference type="PROSITE" id="PS50995"/>
    </source>
</evidence>
<organism evidence="5 6">
    <name type="scientific">Loigolactobacillus coryniformis subsp. coryniformis KCTC 3167 = DSM 20001</name>
    <dbReference type="NCBI Taxonomy" id="913848"/>
    <lineage>
        <taxon>Bacteria</taxon>
        <taxon>Bacillati</taxon>
        <taxon>Bacillota</taxon>
        <taxon>Bacilli</taxon>
        <taxon>Lactobacillales</taxon>
        <taxon>Lactobacillaceae</taxon>
        <taxon>Loigolactobacillus</taxon>
    </lineage>
</organism>
<dbReference type="PATRIC" id="fig|913848.6.peg.614"/>
<name>A0A0R1F9Q6_9LACO</name>
<evidence type="ECO:0000256" key="1">
    <source>
        <dbReference type="ARBA" id="ARBA00023015"/>
    </source>
</evidence>
<dbReference type="Pfam" id="PF01047">
    <property type="entry name" value="MarR"/>
    <property type="match status" value="1"/>
</dbReference>
<evidence type="ECO:0000256" key="2">
    <source>
        <dbReference type="ARBA" id="ARBA00023125"/>
    </source>
</evidence>
<evidence type="ECO:0000313" key="5">
    <source>
        <dbReference type="EMBL" id="KRK18413.1"/>
    </source>
</evidence>
<dbReference type="InterPro" id="IPR000835">
    <property type="entry name" value="HTH_MarR-typ"/>
</dbReference>
<reference evidence="5 6" key="1">
    <citation type="journal article" date="2015" name="Genome Announc.">
        <title>Expanding the biotechnology potential of lactobacilli through comparative genomics of 213 strains and associated genera.</title>
        <authorList>
            <person name="Sun Z."/>
            <person name="Harris H.M."/>
            <person name="McCann A."/>
            <person name="Guo C."/>
            <person name="Argimon S."/>
            <person name="Zhang W."/>
            <person name="Yang X."/>
            <person name="Jeffery I.B."/>
            <person name="Cooney J.C."/>
            <person name="Kagawa T.F."/>
            <person name="Liu W."/>
            <person name="Song Y."/>
            <person name="Salvetti E."/>
            <person name="Wrobel A."/>
            <person name="Rasinkangas P."/>
            <person name="Parkhill J."/>
            <person name="Rea M.C."/>
            <person name="O'Sullivan O."/>
            <person name="Ritari J."/>
            <person name="Douillard F.P."/>
            <person name="Paul Ross R."/>
            <person name="Yang R."/>
            <person name="Briner A.E."/>
            <person name="Felis G.E."/>
            <person name="de Vos W.M."/>
            <person name="Barrangou R."/>
            <person name="Klaenhammer T.R."/>
            <person name="Caufield P.W."/>
            <person name="Cui Y."/>
            <person name="Zhang H."/>
            <person name="O'Toole P.W."/>
        </authorList>
    </citation>
    <scope>NUCLEOTIDE SEQUENCE [LARGE SCALE GENOMIC DNA]</scope>
    <source>
        <strain evidence="5 6">DSM 20001</strain>
    </source>
</reference>
<dbReference type="RefSeq" id="WP_010008959.1">
    <property type="nucleotide sequence ID" value="NZ_AZCN01000016.1"/>
</dbReference>
<comment type="caution">
    <text evidence="5">The sequence shown here is derived from an EMBL/GenBank/DDBJ whole genome shotgun (WGS) entry which is preliminary data.</text>
</comment>
<protein>
    <submittedName>
        <fullName evidence="5">Transcription regulator</fullName>
    </submittedName>
</protein>
<dbReference type="PANTHER" id="PTHR42756">
    <property type="entry name" value="TRANSCRIPTIONAL REGULATOR, MARR"/>
    <property type="match status" value="1"/>
</dbReference>
<dbReference type="SMART" id="SM00347">
    <property type="entry name" value="HTH_MARR"/>
    <property type="match status" value="1"/>
</dbReference>
<feature type="domain" description="HTH marR-type" evidence="4">
    <location>
        <begin position="8"/>
        <end position="142"/>
    </location>
</feature>
<dbReference type="InterPro" id="IPR036388">
    <property type="entry name" value="WH-like_DNA-bd_sf"/>
</dbReference>
<keyword evidence="1" id="KW-0805">Transcription regulation</keyword>
<dbReference type="GO" id="GO:0003677">
    <property type="term" value="F:DNA binding"/>
    <property type="evidence" value="ECO:0007669"/>
    <property type="project" value="UniProtKB-KW"/>
</dbReference>
<dbReference type="AlphaFoldDB" id="A0A0R1F9Q6"/>
<keyword evidence="2" id="KW-0238">DNA-binding</keyword>
<dbReference type="SUPFAM" id="SSF46785">
    <property type="entry name" value="Winged helix' DNA-binding domain"/>
    <property type="match status" value="1"/>
</dbReference>
<dbReference type="Proteomes" id="UP000051181">
    <property type="component" value="Unassembled WGS sequence"/>
</dbReference>
<dbReference type="eggNOG" id="COG1846">
    <property type="taxonomic scope" value="Bacteria"/>
</dbReference>
<sequence length="145" mass="16471">MSDEMQLANQLCFSIYNASRLFSKFYQQALAPFELTYPQYLVLLSLWQHDDQPLHELGAELKLNSNTLTPLLKRLENAGWLTRVRPANDRRQLNVKLTDMAKTRQSDIYAAISACASHEKLDIAKYETALAVNNELVNALEATLA</sequence>
<dbReference type="EMBL" id="AZCN01000016">
    <property type="protein sequence ID" value="KRK18413.1"/>
    <property type="molecule type" value="Genomic_DNA"/>
</dbReference>
<proteinExistence type="predicted"/>
<evidence type="ECO:0000313" key="6">
    <source>
        <dbReference type="Proteomes" id="UP000051181"/>
    </source>
</evidence>
<evidence type="ECO:0000256" key="3">
    <source>
        <dbReference type="ARBA" id="ARBA00023163"/>
    </source>
</evidence>
<gene>
    <name evidence="5" type="ORF">FD22_GL000600</name>
</gene>
<dbReference type="PROSITE" id="PS50995">
    <property type="entry name" value="HTH_MARR_2"/>
    <property type="match status" value="1"/>
</dbReference>
<dbReference type="PANTHER" id="PTHR42756:SF1">
    <property type="entry name" value="TRANSCRIPTIONAL REPRESSOR OF EMRAB OPERON"/>
    <property type="match status" value="1"/>
</dbReference>
<dbReference type="InterPro" id="IPR036390">
    <property type="entry name" value="WH_DNA-bd_sf"/>
</dbReference>
<keyword evidence="3" id="KW-0804">Transcription</keyword>
<accession>A0A0R1F9Q6</accession>